<protein>
    <recommendedName>
        <fullName evidence="10">Transcriptional regulator</fullName>
    </recommendedName>
</protein>
<evidence type="ECO:0000256" key="3">
    <source>
        <dbReference type="ARBA" id="ARBA00022729"/>
    </source>
</evidence>
<keyword evidence="9" id="KW-1185">Reference proteome</keyword>
<feature type="chain" id="PRO_5022952796" description="Transcriptional regulator" evidence="5">
    <location>
        <begin position="25"/>
        <end position="322"/>
    </location>
</feature>
<evidence type="ECO:0000256" key="4">
    <source>
        <dbReference type="ARBA" id="ARBA00022764"/>
    </source>
</evidence>
<dbReference type="PANTHER" id="PTHR38782">
    <property type="match status" value="1"/>
</dbReference>
<comment type="subcellular location">
    <subcellularLocation>
        <location evidence="1">Periplasm</location>
    </subcellularLocation>
</comment>
<evidence type="ECO:0000256" key="5">
    <source>
        <dbReference type="SAM" id="SignalP"/>
    </source>
</evidence>
<evidence type="ECO:0000259" key="6">
    <source>
        <dbReference type="Pfam" id="PF03888"/>
    </source>
</evidence>
<evidence type="ECO:0000256" key="2">
    <source>
        <dbReference type="ARBA" id="ARBA00008150"/>
    </source>
</evidence>
<accession>A0A5C8Z707</accession>
<proteinExistence type="inferred from homology"/>
<dbReference type="RefSeq" id="WP_147711986.1">
    <property type="nucleotide sequence ID" value="NZ_VKAD01000001.1"/>
</dbReference>
<evidence type="ECO:0008006" key="10">
    <source>
        <dbReference type="Google" id="ProtNLM"/>
    </source>
</evidence>
<keyword evidence="3 5" id="KW-0732">Signal</keyword>
<name>A0A5C8Z707_9GAMM</name>
<reference evidence="8 9" key="1">
    <citation type="submission" date="2019-07" db="EMBL/GenBank/DDBJ databases">
        <title>Reinekea sp. strain SSH23 genome sequencing and assembly.</title>
        <authorList>
            <person name="Kim I."/>
        </authorList>
    </citation>
    <scope>NUCLEOTIDE SEQUENCE [LARGE SCALE GENOMIC DNA]</scope>
    <source>
        <strain evidence="8 9">SSH23</strain>
    </source>
</reference>
<dbReference type="GO" id="GO:0045152">
    <property type="term" value="F:antisigma factor binding"/>
    <property type="evidence" value="ECO:0007669"/>
    <property type="project" value="TreeGrafter"/>
</dbReference>
<keyword evidence="4" id="KW-0574">Periplasm</keyword>
<dbReference type="PANTHER" id="PTHR38782:SF1">
    <property type="entry name" value="SIGMA-E FACTOR REGULATORY PROTEIN RSEB"/>
    <property type="match status" value="1"/>
</dbReference>
<dbReference type="PIRSF" id="PIRSF005427">
    <property type="entry name" value="RseB"/>
    <property type="match status" value="1"/>
</dbReference>
<dbReference type="Proteomes" id="UP000321764">
    <property type="component" value="Unassembled WGS sequence"/>
</dbReference>
<comment type="similarity">
    <text evidence="2">Belongs to the RseB family.</text>
</comment>
<dbReference type="Gene3D" id="3.30.200.100">
    <property type="entry name" value="MucB/RseB, C-terminal domain"/>
    <property type="match status" value="1"/>
</dbReference>
<dbReference type="InterPro" id="IPR005588">
    <property type="entry name" value="MucB_RseB"/>
</dbReference>
<dbReference type="EMBL" id="VKAD01000001">
    <property type="protein sequence ID" value="TXR53074.1"/>
    <property type="molecule type" value="Genomic_DNA"/>
</dbReference>
<dbReference type="GO" id="GO:0030288">
    <property type="term" value="C:outer membrane-bounded periplasmic space"/>
    <property type="evidence" value="ECO:0007669"/>
    <property type="project" value="TreeGrafter"/>
</dbReference>
<organism evidence="8 9">
    <name type="scientific">Reinekea thalattae</name>
    <dbReference type="NCBI Taxonomy" id="2593301"/>
    <lineage>
        <taxon>Bacteria</taxon>
        <taxon>Pseudomonadati</taxon>
        <taxon>Pseudomonadota</taxon>
        <taxon>Gammaproteobacteria</taxon>
        <taxon>Oceanospirillales</taxon>
        <taxon>Saccharospirillaceae</taxon>
        <taxon>Reinekea</taxon>
    </lineage>
</organism>
<dbReference type="CDD" id="cd16327">
    <property type="entry name" value="RseB"/>
    <property type="match status" value="1"/>
</dbReference>
<feature type="signal peptide" evidence="5">
    <location>
        <begin position="1"/>
        <end position="24"/>
    </location>
</feature>
<evidence type="ECO:0000259" key="7">
    <source>
        <dbReference type="Pfam" id="PF17188"/>
    </source>
</evidence>
<dbReference type="AlphaFoldDB" id="A0A5C8Z707"/>
<dbReference type="Pfam" id="PF17188">
    <property type="entry name" value="MucB_RseB_C"/>
    <property type="match status" value="1"/>
</dbReference>
<evidence type="ECO:0000256" key="1">
    <source>
        <dbReference type="ARBA" id="ARBA00004418"/>
    </source>
</evidence>
<dbReference type="InterPro" id="IPR038484">
    <property type="entry name" value="MucB/RseB_C_sf"/>
</dbReference>
<dbReference type="InterPro" id="IPR033434">
    <property type="entry name" value="MucB/RseB_N"/>
</dbReference>
<sequence length="322" mass="35911">MSLAMCRAACVSVALSLLASWAGAMQWQWLEQMRQAVQFTDYRGEFVHRRGDELSAYSVVHRYKDGSMTELLQQLDGDMIEVLRTGDELICYYPEGSSSAVSHAIPAAPFSKVAKLDVERISGNYSASVQNEERVAGYITRVVVLTGDDWRFSHKLWLEQKTGLLLQSEMIDQKGQVVEQFRFTRIEIDVDIADQELRSTLALVSDRQQVISLNKKPKGDTDNDFSSTLSWLPEGFELARAHAGMQAEKWTEMRNYSDGFTSFSVFVEKGVAMKGESAIAKMGATTAVMLDKAGYAITVLGEVPEATARQVASNIHIEAWDL</sequence>
<dbReference type="Gene3D" id="2.50.20.10">
    <property type="entry name" value="Lipoprotein localisation LolA/LolB/LppX"/>
    <property type="match status" value="1"/>
</dbReference>
<dbReference type="InterPro" id="IPR033436">
    <property type="entry name" value="MucB/RseB_C"/>
</dbReference>
<dbReference type="GO" id="GO:0032885">
    <property type="term" value="P:regulation of polysaccharide biosynthetic process"/>
    <property type="evidence" value="ECO:0007669"/>
    <property type="project" value="TreeGrafter"/>
</dbReference>
<dbReference type="OrthoDB" id="7067274at2"/>
<gene>
    <name evidence="8" type="ORF">FME95_00395</name>
</gene>
<dbReference type="Pfam" id="PF03888">
    <property type="entry name" value="MucB_RseB"/>
    <property type="match status" value="1"/>
</dbReference>
<evidence type="ECO:0000313" key="8">
    <source>
        <dbReference type="EMBL" id="TXR53074.1"/>
    </source>
</evidence>
<feature type="domain" description="MucB/RseB N-terminal" evidence="6">
    <location>
        <begin position="28"/>
        <end position="199"/>
    </location>
</feature>
<comment type="caution">
    <text evidence="8">The sequence shown here is derived from an EMBL/GenBank/DDBJ whole genome shotgun (WGS) entry which is preliminary data.</text>
</comment>
<evidence type="ECO:0000313" key="9">
    <source>
        <dbReference type="Proteomes" id="UP000321764"/>
    </source>
</evidence>
<feature type="domain" description="MucB/RseB C-terminal" evidence="7">
    <location>
        <begin position="228"/>
        <end position="315"/>
    </location>
</feature>